<dbReference type="Gene3D" id="3.20.20.100">
    <property type="entry name" value="NADP-dependent oxidoreductase domain"/>
    <property type="match status" value="1"/>
</dbReference>
<dbReference type="GO" id="GO:0016491">
    <property type="term" value="F:oxidoreductase activity"/>
    <property type="evidence" value="ECO:0007669"/>
    <property type="project" value="InterPro"/>
</dbReference>
<feature type="domain" description="NADP-dependent oxidoreductase" evidence="4">
    <location>
        <begin position="14"/>
        <end position="264"/>
    </location>
</feature>
<feature type="binding site" evidence="2">
    <location>
        <position position="111"/>
    </location>
    <ligand>
        <name>substrate</name>
    </ligand>
</feature>
<evidence type="ECO:0000256" key="3">
    <source>
        <dbReference type="PIRSR" id="PIRSR000097-3"/>
    </source>
</evidence>
<reference evidence="5" key="1">
    <citation type="journal article" date="2014" name="Int. J. Syst. Evol. Microbiol.">
        <title>Complete genome sequence of Corynebacterium casei LMG S-19264T (=DSM 44701T), isolated from a smear-ripened cheese.</title>
        <authorList>
            <consortium name="US DOE Joint Genome Institute (JGI-PGF)"/>
            <person name="Walter F."/>
            <person name="Albersmeier A."/>
            <person name="Kalinowski J."/>
            <person name="Ruckert C."/>
        </authorList>
    </citation>
    <scope>NUCLEOTIDE SEQUENCE</scope>
    <source>
        <strain evidence="5">JCM 30078</strain>
    </source>
</reference>
<evidence type="ECO:0000259" key="4">
    <source>
        <dbReference type="Pfam" id="PF00248"/>
    </source>
</evidence>
<dbReference type="PANTHER" id="PTHR43638:SF3">
    <property type="entry name" value="ALDEHYDE REDUCTASE"/>
    <property type="match status" value="1"/>
</dbReference>
<dbReference type="InterPro" id="IPR023210">
    <property type="entry name" value="NADP_OxRdtase_dom"/>
</dbReference>
<dbReference type="InterPro" id="IPR036812">
    <property type="entry name" value="NAD(P)_OxRdtase_dom_sf"/>
</dbReference>
<dbReference type="InterPro" id="IPR020471">
    <property type="entry name" value="AKR"/>
</dbReference>
<name>A0A917PSQ3_9PSED</name>
<dbReference type="CDD" id="cd19138">
    <property type="entry name" value="AKR_YeaE"/>
    <property type="match status" value="1"/>
</dbReference>
<evidence type="ECO:0000313" key="6">
    <source>
        <dbReference type="Proteomes" id="UP000635983"/>
    </source>
</evidence>
<feature type="active site" description="Proton donor" evidence="1">
    <location>
        <position position="53"/>
    </location>
</feature>
<gene>
    <name evidence="5" type="ORF">GCM10009304_14670</name>
</gene>
<keyword evidence="6" id="KW-1185">Reference proteome</keyword>
<sequence>MKMLEFADGTPVPRIGQGTWRMGEVPSERQREVSALQLGIEQGMTLIDTAEMYGEGGAEKIVGQAIEGRRDRVYLVSKVYPHNASRRGVIDACERSLRRLGTDRIDLYLLHWQGSYPLEETVEAFEQLQRDNKIGQWGVSNFDTSDMQALEALDLSGCATNQVIYNPSQRGIEFDLIPWAKAREMPLMAYCPLGQGNELLTRDVLVEIARRHDCGPAQIALAWALRQDGLIAIPKAAEPAHVKANAAAMALVLTADDLDLIDRALPAPTRKRPLVIV</sequence>
<protein>
    <submittedName>
        <fullName evidence="5">Oxidoreductase</fullName>
    </submittedName>
</protein>
<feature type="site" description="Lowers pKa of active site Tyr" evidence="3">
    <location>
        <position position="78"/>
    </location>
</feature>
<reference evidence="5" key="2">
    <citation type="submission" date="2020-09" db="EMBL/GenBank/DDBJ databases">
        <authorList>
            <person name="Sun Q."/>
            <person name="Ohkuma M."/>
        </authorList>
    </citation>
    <scope>NUCLEOTIDE SEQUENCE</scope>
    <source>
        <strain evidence="5">JCM 30078</strain>
    </source>
</reference>
<dbReference type="PRINTS" id="PR00069">
    <property type="entry name" value="ALDKETRDTASE"/>
</dbReference>
<dbReference type="PANTHER" id="PTHR43638">
    <property type="entry name" value="OXIDOREDUCTASE, ALDO/KETO REDUCTASE FAMILY PROTEIN"/>
    <property type="match status" value="1"/>
</dbReference>
<organism evidence="5 6">
    <name type="scientific">Pseudomonas matsuisoli</name>
    <dbReference type="NCBI Taxonomy" id="1515666"/>
    <lineage>
        <taxon>Bacteria</taxon>
        <taxon>Pseudomonadati</taxon>
        <taxon>Pseudomonadota</taxon>
        <taxon>Gammaproteobacteria</taxon>
        <taxon>Pseudomonadales</taxon>
        <taxon>Pseudomonadaceae</taxon>
        <taxon>Pseudomonas</taxon>
    </lineage>
</organism>
<proteinExistence type="predicted"/>
<evidence type="ECO:0000256" key="1">
    <source>
        <dbReference type="PIRSR" id="PIRSR000097-1"/>
    </source>
</evidence>
<accession>A0A917PSQ3</accession>
<dbReference type="AlphaFoldDB" id="A0A917PSQ3"/>
<dbReference type="EMBL" id="BMPO01000003">
    <property type="protein sequence ID" value="GGJ90146.1"/>
    <property type="molecule type" value="Genomic_DNA"/>
</dbReference>
<dbReference type="Pfam" id="PF00248">
    <property type="entry name" value="Aldo_ket_red"/>
    <property type="match status" value="1"/>
</dbReference>
<dbReference type="PIRSF" id="PIRSF000097">
    <property type="entry name" value="AKR"/>
    <property type="match status" value="1"/>
</dbReference>
<evidence type="ECO:0000313" key="5">
    <source>
        <dbReference type="EMBL" id="GGJ90146.1"/>
    </source>
</evidence>
<evidence type="ECO:0000256" key="2">
    <source>
        <dbReference type="PIRSR" id="PIRSR000097-2"/>
    </source>
</evidence>
<dbReference type="SUPFAM" id="SSF51430">
    <property type="entry name" value="NAD(P)-linked oxidoreductase"/>
    <property type="match status" value="1"/>
</dbReference>
<comment type="caution">
    <text evidence="5">The sequence shown here is derived from an EMBL/GenBank/DDBJ whole genome shotgun (WGS) entry which is preliminary data.</text>
</comment>
<dbReference type="Proteomes" id="UP000635983">
    <property type="component" value="Unassembled WGS sequence"/>
</dbReference>
<dbReference type="RefSeq" id="WP_188982507.1">
    <property type="nucleotide sequence ID" value="NZ_BMPO01000003.1"/>
</dbReference>